<evidence type="ECO:0000313" key="5">
    <source>
        <dbReference type="EMBL" id="CAG8523024.1"/>
    </source>
</evidence>
<dbReference type="InterPro" id="IPR036322">
    <property type="entry name" value="WD40_repeat_dom_sf"/>
</dbReference>
<dbReference type="InterPro" id="IPR001680">
    <property type="entry name" value="WD40_rpt"/>
</dbReference>
<feature type="compositionally biased region" description="Low complexity" evidence="4">
    <location>
        <begin position="452"/>
        <end position="461"/>
    </location>
</feature>
<dbReference type="PANTHER" id="PTHR15574">
    <property type="entry name" value="WD REPEAT DOMAIN-CONTAINING FAMILY"/>
    <property type="match status" value="1"/>
</dbReference>
<dbReference type="AlphaFoldDB" id="A0A9N9A8I9"/>
<dbReference type="InterPro" id="IPR015943">
    <property type="entry name" value="WD40/YVTN_repeat-like_dom_sf"/>
</dbReference>
<sequence>MTSRLDDCKLNIWTPFTHPSRSPCHSIVSGHTANIFSARFMANTGDRHIVSCAADGIIRFTDLNKVTDSGIGCPSPPFRCHRDLVYEVMPDPTDSNVFFSCSDDGCINLFDLRVSTSCTGQTSQSTDQESSRRRDRRRRPLGLFTYGSAVTAISIRPDNPVYLAAACSDETVRIYDRRFVRPPSENVYHREGQVYQFIPSHLKSRRREAANGTGRLRSAAIHSHPHKMTSLKFDPNGGGDLCASYSREKVYLIRPHGGKFDKVVSKRNGGIRVLNKGKGKGIDAQGFPENRNTLGGPNDMEVDLYDIRLDISDSDDDENGGVFASSIKKDANNFMSEDEDTVSTLSPSPSHNVTASPANDRLADANVKIKYPSSSPYSSSTEVSTKIDETVSTAELSDTLLFKTSSTLSPLLDDFYPSTTQSPSFPFSSVPNPMPDRLSTSPAHSSAQTPLSAASSSVESSNTTTPNISRLDTSNSDDFWSEIIKEANFFGGRSEYIMSGSDDGRIFVWEKSTGKLVNLMMGDRRVVNCIQPHPFYPILATSGIDYDVKLWYPTADSPYNVSEAEEIVKKNREQSRESASPFFGERVTVPVPANMFFHFLSMLNDSFDPFFDSVDSD</sequence>
<dbReference type="GO" id="GO:0005737">
    <property type="term" value="C:cytoplasm"/>
    <property type="evidence" value="ECO:0007669"/>
    <property type="project" value="TreeGrafter"/>
</dbReference>
<evidence type="ECO:0000256" key="2">
    <source>
        <dbReference type="ARBA" id="ARBA00022737"/>
    </source>
</evidence>
<feature type="repeat" description="WD" evidence="3">
    <location>
        <begin position="494"/>
        <end position="519"/>
    </location>
</feature>
<feature type="compositionally biased region" description="Low complexity" evidence="4">
    <location>
        <begin position="422"/>
        <end position="431"/>
    </location>
</feature>
<dbReference type="Gene3D" id="2.130.10.10">
    <property type="entry name" value="YVTN repeat-like/Quinoprotein amine dehydrogenase"/>
    <property type="match status" value="2"/>
</dbReference>
<dbReference type="PROSITE" id="PS50082">
    <property type="entry name" value="WD_REPEATS_2"/>
    <property type="match status" value="1"/>
</dbReference>
<proteinExistence type="predicted"/>
<keyword evidence="6" id="KW-1185">Reference proteome</keyword>
<protein>
    <submittedName>
        <fullName evidence="5">7308_t:CDS:1</fullName>
    </submittedName>
</protein>
<feature type="compositionally biased region" description="Polar residues" evidence="4">
    <location>
        <begin position="438"/>
        <end position="451"/>
    </location>
</feature>
<feature type="region of interest" description="Disordered" evidence="4">
    <location>
        <begin position="422"/>
        <end position="471"/>
    </location>
</feature>
<evidence type="ECO:0000256" key="4">
    <source>
        <dbReference type="SAM" id="MobiDB-lite"/>
    </source>
</evidence>
<dbReference type="InterPro" id="IPR045151">
    <property type="entry name" value="DCAF8"/>
</dbReference>
<evidence type="ECO:0000256" key="3">
    <source>
        <dbReference type="PROSITE-ProRule" id="PRU00221"/>
    </source>
</evidence>
<feature type="compositionally biased region" description="Polar residues" evidence="4">
    <location>
        <begin position="342"/>
        <end position="357"/>
    </location>
</feature>
<gene>
    <name evidence="5" type="ORF">PBRASI_LOCUS3727</name>
</gene>
<comment type="caution">
    <text evidence="5">The sequence shown here is derived from an EMBL/GenBank/DDBJ whole genome shotgun (WGS) entry which is preliminary data.</text>
</comment>
<organism evidence="5 6">
    <name type="scientific">Paraglomus brasilianum</name>
    <dbReference type="NCBI Taxonomy" id="144538"/>
    <lineage>
        <taxon>Eukaryota</taxon>
        <taxon>Fungi</taxon>
        <taxon>Fungi incertae sedis</taxon>
        <taxon>Mucoromycota</taxon>
        <taxon>Glomeromycotina</taxon>
        <taxon>Glomeromycetes</taxon>
        <taxon>Paraglomerales</taxon>
        <taxon>Paraglomeraceae</taxon>
        <taxon>Paraglomus</taxon>
    </lineage>
</organism>
<dbReference type="GO" id="GO:0080008">
    <property type="term" value="C:Cul4-RING E3 ubiquitin ligase complex"/>
    <property type="evidence" value="ECO:0007669"/>
    <property type="project" value="TreeGrafter"/>
</dbReference>
<name>A0A9N9A8I9_9GLOM</name>
<feature type="compositionally biased region" description="Low complexity" evidence="4">
    <location>
        <begin position="119"/>
        <end position="128"/>
    </location>
</feature>
<evidence type="ECO:0000256" key="1">
    <source>
        <dbReference type="ARBA" id="ARBA00022574"/>
    </source>
</evidence>
<dbReference type="OrthoDB" id="2414538at2759"/>
<feature type="region of interest" description="Disordered" evidence="4">
    <location>
        <begin position="339"/>
        <end position="360"/>
    </location>
</feature>
<dbReference type="EMBL" id="CAJVPI010000348">
    <property type="protein sequence ID" value="CAG8523024.1"/>
    <property type="molecule type" value="Genomic_DNA"/>
</dbReference>
<feature type="compositionally biased region" description="Polar residues" evidence="4">
    <location>
        <begin position="462"/>
        <end position="471"/>
    </location>
</feature>
<dbReference type="Proteomes" id="UP000789739">
    <property type="component" value="Unassembled WGS sequence"/>
</dbReference>
<reference evidence="5" key="1">
    <citation type="submission" date="2021-06" db="EMBL/GenBank/DDBJ databases">
        <authorList>
            <person name="Kallberg Y."/>
            <person name="Tangrot J."/>
            <person name="Rosling A."/>
        </authorList>
    </citation>
    <scope>NUCLEOTIDE SEQUENCE</scope>
    <source>
        <strain evidence="5">BR232B</strain>
    </source>
</reference>
<dbReference type="SUPFAM" id="SSF50978">
    <property type="entry name" value="WD40 repeat-like"/>
    <property type="match status" value="1"/>
</dbReference>
<accession>A0A9N9A8I9</accession>
<dbReference type="PANTHER" id="PTHR15574:SF39">
    <property type="entry name" value="DDB1- AND CUL4-ASSOCIATED FACTOR 6"/>
    <property type="match status" value="1"/>
</dbReference>
<evidence type="ECO:0000313" key="6">
    <source>
        <dbReference type="Proteomes" id="UP000789739"/>
    </source>
</evidence>
<dbReference type="GO" id="GO:0045944">
    <property type="term" value="P:positive regulation of transcription by RNA polymerase II"/>
    <property type="evidence" value="ECO:0007669"/>
    <property type="project" value="TreeGrafter"/>
</dbReference>
<keyword evidence="2" id="KW-0677">Repeat</keyword>
<feature type="region of interest" description="Disordered" evidence="4">
    <location>
        <begin position="119"/>
        <end position="138"/>
    </location>
</feature>
<dbReference type="Pfam" id="PF00400">
    <property type="entry name" value="WD40"/>
    <property type="match status" value="2"/>
</dbReference>
<keyword evidence="1 3" id="KW-0853">WD repeat</keyword>
<dbReference type="SMART" id="SM00320">
    <property type="entry name" value="WD40"/>
    <property type="match status" value="6"/>
</dbReference>